<dbReference type="GO" id="GO:0016301">
    <property type="term" value="F:kinase activity"/>
    <property type="evidence" value="ECO:0007669"/>
    <property type="project" value="UniProtKB-KW"/>
</dbReference>
<keyword evidence="3" id="KW-1185">Reference proteome</keyword>
<protein>
    <submittedName>
        <fullName evidence="2">Glucokinase</fullName>
    </submittedName>
</protein>
<evidence type="ECO:0000313" key="2">
    <source>
        <dbReference type="EMBL" id="PFG34801.1"/>
    </source>
</evidence>
<dbReference type="PANTHER" id="PTHR18964:SF149">
    <property type="entry name" value="BIFUNCTIONAL UDP-N-ACETYLGLUCOSAMINE 2-EPIMERASE_N-ACETYLMANNOSAMINE KINASE"/>
    <property type="match status" value="1"/>
</dbReference>
<comment type="caution">
    <text evidence="2">The sequence shown here is derived from an EMBL/GenBank/DDBJ whole genome shotgun (WGS) entry which is preliminary data.</text>
</comment>
<dbReference type="InterPro" id="IPR043129">
    <property type="entry name" value="ATPase_NBD"/>
</dbReference>
<reference evidence="2 3" key="1">
    <citation type="submission" date="2017-10" db="EMBL/GenBank/DDBJ databases">
        <title>Sequencing the genomes of 1000 actinobacteria strains.</title>
        <authorList>
            <person name="Klenk H.-P."/>
        </authorList>
    </citation>
    <scope>NUCLEOTIDE SEQUENCE [LARGE SCALE GENOMIC DNA]</scope>
    <source>
        <strain evidence="2 3">DSM 18966</strain>
    </source>
</reference>
<dbReference type="OrthoDB" id="9815677at2"/>
<dbReference type="InterPro" id="IPR000600">
    <property type="entry name" value="ROK"/>
</dbReference>
<keyword evidence="2" id="KW-0418">Kinase</keyword>
<evidence type="ECO:0000313" key="3">
    <source>
        <dbReference type="Proteomes" id="UP000225548"/>
    </source>
</evidence>
<name>A0A2A9E8B4_9MICO</name>
<accession>A0A2A9E8B4</accession>
<keyword evidence="2" id="KW-0808">Transferase</keyword>
<sequence>MSSPLVLALDVGGTNLRGEVLGSRLGAPVASLSLPTPEHDGEATFAAIEVLCRQLLDRLTPAQREQVEVVGLGVPGIVDHVRGVVRLAGNLGWVNMPLAARLSERLDLPVLVHHDVTVAGLAEQTLGAGSGVEDLLAVFIGTGIAATIVVAGKPVTGGLHQAGEIGHVSIDRDGLLCLCGQRGCLEMYSSARAIGRAYGELTGDPDATSLDVVSALGTDPRADTVWSDAIDALAHGLLAAITLLSPSRVIIGGGLSGAGPLLVDPLRARLVANARVAAIPPIVVARLGQRAGVLGAALATFRALEMERVSA</sequence>
<gene>
    <name evidence="2" type="ORF">ATL42_2724</name>
</gene>
<comment type="similarity">
    <text evidence="1">Belongs to the ROK (NagC/XylR) family.</text>
</comment>
<dbReference type="AlphaFoldDB" id="A0A2A9E8B4"/>
<organism evidence="2 3">
    <name type="scientific">Sanguibacter antarcticus</name>
    <dbReference type="NCBI Taxonomy" id="372484"/>
    <lineage>
        <taxon>Bacteria</taxon>
        <taxon>Bacillati</taxon>
        <taxon>Actinomycetota</taxon>
        <taxon>Actinomycetes</taxon>
        <taxon>Micrococcales</taxon>
        <taxon>Sanguibacteraceae</taxon>
        <taxon>Sanguibacter</taxon>
    </lineage>
</organism>
<dbReference type="RefSeq" id="WP_098456574.1">
    <property type="nucleotide sequence ID" value="NZ_PDJG01000001.1"/>
</dbReference>
<proteinExistence type="inferred from homology"/>
<dbReference type="PANTHER" id="PTHR18964">
    <property type="entry name" value="ROK (REPRESSOR, ORF, KINASE) FAMILY"/>
    <property type="match status" value="1"/>
</dbReference>
<evidence type="ECO:0000256" key="1">
    <source>
        <dbReference type="ARBA" id="ARBA00006479"/>
    </source>
</evidence>
<dbReference type="Gene3D" id="3.30.420.40">
    <property type="match status" value="2"/>
</dbReference>
<dbReference type="Pfam" id="PF00480">
    <property type="entry name" value="ROK"/>
    <property type="match status" value="1"/>
</dbReference>
<dbReference type="EMBL" id="PDJG01000001">
    <property type="protein sequence ID" value="PFG34801.1"/>
    <property type="molecule type" value="Genomic_DNA"/>
</dbReference>
<dbReference type="Proteomes" id="UP000225548">
    <property type="component" value="Unassembled WGS sequence"/>
</dbReference>
<dbReference type="SUPFAM" id="SSF53067">
    <property type="entry name" value="Actin-like ATPase domain"/>
    <property type="match status" value="1"/>
</dbReference>